<dbReference type="PROSITE" id="PS00949">
    <property type="entry name" value="AUTOINDUCER_SYNTH_1"/>
    <property type="match status" value="1"/>
</dbReference>
<evidence type="ECO:0000256" key="2">
    <source>
        <dbReference type="ARBA" id="ARBA00018768"/>
    </source>
</evidence>
<protein>
    <recommendedName>
        <fullName evidence="2 9">Acyl-homoserine-lactone synthase</fullName>
        <ecNumber evidence="1 9">2.3.1.184</ecNumber>
    </recommendedName>
    <alternativeName>
        <fullName evidence="9">Autoinducer synthesis protein</fullName>
    </alternativeName>
</protein>
<sequence>MLELFDVSYDELNGVRSDELYRLRKKTFSDRLGWDVVCNRGMEFDEFDNPNTRYILGLYEGQLICSVRFVPLELPNMITHTFHSCFHDVSLPAGEVESSRFFVDKSRARDLLGERYPVSQVLFLAMINYARQYNLNGIYTIVSRAMLTILKRSGWQVRVLKEAYLSEEERIYLLYLPTDSDSQAKMATKINAFEGCSLPEFEHWPMSVAVIKTALV</sequence>
<dbReference type="Gene3D" id="3.40.630.30">
    <property type="match status" value="1"/>
</dbReference>
<dbReference type="SUPFAM" id="SSF55729">
    <property type="entry name" value="Acyl-CoA N-acyltransferases (Nat)"/>
    <property type="match status" value="1"/>
</dbReference>
<dbReference type="GeneID" id="69638172"/>
<dbReference type="KEGG" id="hpar:AL518_17100"/>
<dbReference type="Pfam" id="PF00765">
    <property type="entry name" value="Autoind_synth"/>
    <property type="match status" value="1"/>
</dbReference>
<dbReference type="PROSITE" id="PS51187">
    <property type="entry name" value="AUTOINDUCER_SYNTH_2"/>
    <property type="match status" value="1"/>
</dbReference>
<reference evidence="11 13" key="2">
    <citation type="submission" date="2019-02" db="EMBL/GenBank/DDBJ databases">
        <title>Comparative genomic analysis of the Hafnia genus genomes.</title>
        <authorList>
            <person name="Zhiqiu Y."/>
            <person name="Chao Y."/>
            <person name="Yuhui D."/>
            <person name="Di H."/>
            <person name="Bin L."/>
        </authorList>
    </citation>
    <scope>NUCLEOTIDE SEQUENCE [LARGE SCALE GENOMIC DNA]</scope>
    <source>
        <strain evidence="11 13">PCM_1194</strain>
    </source>
</reference>
<keyword evidence="12" id="KW-1185">Reference proteome</keyword>
<name>A0A2A2MIQ4_9GAMM</name>
<dbReference type="EC" id="2.3.1.184" evidence="1 9"/>
<dbReference type="OrthoDB" id="6169313at2"/>
<dbReference type="SMR" id="A0A2A2MIQ4"/>
<dbReference type="Proteomes" id="UP000293380">
    <property type="component" value="Unassembled WGS sequence"/>
</dbReference>
<proteinExistence type="inferred from homology"/>
<evidence type="ECO:0000256" key="8">
    <source>
        <dbReference type="PROSITE-ProRule" id="PRU00533"/>
    </source>
</evidence>
<dbReference type="RefSeq" id="WP_004095615.1">
    <property type="nucleotide sequence ID" value="NZ_CALECD010000092.1"/>
</dbReference>
<gene>
    <name evidence="10" type="ORF">CJD50_03320</name>
    <name evidence="11" type="ORF">EYY89_09440</name>
</gene>
<evidence type="ECO:0000256" key="4">
    <source>
        <dbReference type="ARBA" id="ARBA00022679"/>
    </source>
</evidence>
<dbReference type="Proteomes" id="UP000218796">
    <property type="component" value="Unassembled WGS sequence"/>
</dbReference>
<dbReference type="GO" id="GO:0009372">
    <property type="term" value="P:quorum sensing"/>
    <property type="evidence" value="ECO:0007669"/>
    <property type="project" value="UniProtKB-UniRule"/>
</dbReference>
<dbReference type="PANTHER" id="PTHR39322:SF1">
    <property type="entry name" value="ISOVALERYL-HOMOSERINE LACTONE SYNTHASE"/>
    <property type="match status" value="1"/>
</dbReference>
<evidence type="ECO:0000256" key="3">
    <source>
        <dbReference type="ARBA" id="ARBA00022654"/>
    </source>
</evidence>
<evidence type="ECO:0000256" key="9">
    <source>
        <dbReference type="RuleBase" id="RU361135"/>
    </source>
</evidence>
<evidence type="ECO:0000256" key="6">
    <source>
        <dbReference type="ARBA" id="ARBA00022929"/>
    </source>
</evidence>
<evidence type="ECO:0000313" key="13">
    <source>
        <dbReference type="Proteomes" id="UP000293380"/>
    </source>
</evidence>
<keyword evidence="4 9" id="KW-0808">Transferase</keyword>
<dbReference type="AlphaFoldDB" id="A0A2A2MIQ4"/>
<comment type="similarity">
    <text evidence="8 9">Belongs to the autoinducer synthase family.</text>
</comment>
<evidence type="ECO:0000256" key="7">
    <source>
        <dbReference type="ARBA" id="ARBA00048576"/>
    </source>
</evidence>
<dbReference type="GO" id="GO:0007165">
    <property type="term" value="P:signal transduction"/>
    <property type="evidence" value="ECO:0007669"/>
    <property type="project" value="TreeGrafter"/>
</dbReference>
<dbReference type="EMBL" id="SITD01000047">
    <property type="protein sequence ID" value="TBM28280.1"/>
    <property type="molecule type" value="Genomic_DNA"/>
</dbReference>
<comment type="caution">
    <text evidence="10">The sequence shown here is derived from an EMBL/GenBank/DDBJ whole genome shotgun (WGS) entry which is preliminary data.</text>
</comment>
<keyword evidence="6 8" id="KW-0071">Autoinducer synthesis</keyword>
<organism evidence="10 12">
    <name type="scientific">Hafnia paralvei</name>
    <dbReference type="NCBI Taxonomy" id="546367"/>
    <lineage>
        <taxon>Bacteria</taxon>
        <taxon>Pseudomonadati</taxon>
        <taxon>Pseudomonadota</taxon>
        <taxon>Gammaproteobacteria</taxon>
        <taxon>Enterobacterales</taxon>
        <taxon>Hafniaceae</taxon>
        <taxon>Hafnia</taxon>
    </lineage>
</organism>
<dbReference type="GO" id="GO:0061579">
    <property type="term" value="F:N-acyl homoserine lactone synthase activity"/>
    <property type="evidence" value="ECO:0007669"/>
    <property type="project" value="UniProtKB-UniRule"/>
</dbReference>
<dbReference type="PANTHER" id="PTHR39322">
    <property type="entry name" value="ACYL-HOMOSERINE-LACTONE SYNTHASE"/>
    <property type="match status" value="1"/>
</dbReference>
<dbReference type="InterPro" id="IPR016181">
    <property type="entry name" value="Acyl_CoA_acyltransferase"/>
</dbReference>
<dbReference type="InterPro" id="IPR001690">
    <property type="entry name" value="Autoind_synthase"/>
</dbReference>
<dbReference type="PRINTS" id="PR01549">
    <property type="entry name" value="AUTOINDCRSYN"/>
</dbReference>
<dbReference type="EMBL" id="NQMS01000001">
    <property type="protein sequence ID" value="PAV98513.1"/>
    <property type="molecule type" value="Genomic_DNA"/>
</dbReference>
<evidence type="ECO:0000313" key="10">
    <source>
        <dbReference type="EMBL" id="PAV98513.1"/>
    </source>
</evidence>
<evidence type="ECO:0000256" key="5">
    <source>
        <dbReference type="ARBA" id="ARBA00022691"/>
    </source>
</evidence>
<accession>A0A2A2MIQ4</accession>
<keyword evidence="3 8" id="KW-0673">Quorum sensing</keyword>
<evidence type="ECO:0000313" key="12">
    <source>
        <dbReference type="Proteomes" id="UP000218796"/>
    </source>
</evidence>
<comment type="catalytic activity">
    <reaction evidence="7 9">
        <text>a fatty acyl-[ACP] + S-adenosyl-L-methionine = an N-acyl-L-homoserine lactone + S-methyl-5'-thioadenosine + holo-[ACP] + H(+)</text>
        <dbReference type="Rhea" id="RHEA:10096"/>
        <dbReference type="Rhea" id="RHEA-COMP:9685"/>
        <dbReference type="Rhea" id="RHEA-COMP:14125"/>
        <dbReference type="ChEBI" id="CHEBI:15378"/>
        <dbReference type="ChEBI" id="CHEBI:17509"/>
        <dbReference type="ChEBI" id="CHEBI:55474"/>
        <dbReference type="ChEBI" id="CHEBI:59789"/>
        <dbReference type="ChEBI" id="CHEBI:64479"/>
        <dbReference type="ChEBI" id="CHEBI:138651"/>
        <dbReference type="EC" id="2.3.1.184"/>
    </reaction>
</comment>
<dbReference type="InterPro" id="IPR018311">
    <property type="entry name" value="Autoind_synth_CS"/>
</dbReference>
<evidence type="ECO:0000256" key="1">
    <source>
        <dbReference type="ARBA" id="ARBA00012340"/>
    </source>
</evidence>
<keyword evidence="5 9" id="KW-0949">S-adenosyl-L-methionine</keyword>
<evidence type="ECO:0000313" key="11">
    <source>
        <dbReference type="EMBL" id="TBM28280.1"/>
    </source>
</evidence>
<reference evidence="10 12" key="1">
    <citation type="submission" date="2017-08" db="EMBL/GenBank/DDBJ databases">
        <title>Draft Genome Sequence of Hafnia alvei CITHA-6 Isolated from Raw Bovine Milk.</title>
        <authorList>
            <person name="Culligan E.P."/>
            <person name="Mcsweeney A."/>
            <person name="O'Doherty C."/>
            <person name="Gleeson E."/>
            <person name="O'Riordan D."/>
            <person name="Sleator R.D."/>
        </authorList>
    </citation>
    <scope>NUCLEOTIDE SEQUENCE [LARGE SCALE GENOMIC DNA]</scope>
    <source>
        <strain evidence="10 12">CITHA-6</strain>
    </source>
</reference>